<evidence type="ECO:0000313" key="1">
    <source>
        <dbReference type="EMBL" id="KAL0567987.1"/>
    </source>
</evidence>
<sequence length="123" mass="12510">MAAPVEQATGTATLGDLTKNDCNLQLKPGALAFLVSPKSSFVKAPPGTTAAENGLCGRSDGNVFVTNGAGTTIASLSNFAEVFPVGFCNECGPEDIIVNQAVFDALGFDSKAGVIKNVFPTIA</sequence>
<keyword evidence="2" id="KW-1185">Reference proteome</keyword>
<accession>A0ABR3EYH0</accession>
<reference evidence="1 2" key="1">
    <citation type="submission" date="2024-02" db="EMBL/GenBank/DDBJ databases">
        <title>A draft genome for the cacao thread blight pathogen Marasmius crinis-equi.</title>
        <authorList>
            <person name="Cohen S.P."/>
            <person name="Baruah I.K."/>
            <person name="Amoako-Attah I."/>
            <person name="Bukari Y."/>
            <person name="Meinhardt L.W."/>
            <person name="Bailey B.A."/>
        </authorList>
    </citation>
    <scope>NUCLEOTIDE SEQUENCE [LARGE SCALE GENOMIC DNA]</scope>
    <source>
        <strain evidence="1 2">GH-76</strain>
    </source>
</reference>
<name>A0ABR3EYH0_9AGAR</name>
<comment type="caution">
    <text evidence="1">The sequence shown here is derived from an EMBL/GenBank/DDBJ whole genome shotgun (WGS) entry which is preliminary data.</text>
</comment>
<organism evidence="1 2">
    <name type="scientific">Marasmius crinis-equi</name>
    <dbReference type="NCBI Taxonomy" id="585013"/>
    <lineage>
        <taxon>Eukaryota</taxon>
        <taxon>Fungi</taxon>
        <taxon>Dikarya</taxon>
        <taxon>Basidiomycota</taxon>
        <taxon>Agaricomycotina</taxon>
        <taxon>Agaricomycetes</taxon>
        <taxon>Agaricomycetidae</taxon>
        <taxon>Agaricales</taxon>
        <taxon>Marasmiineae</taxon>
        <taxon>Marasmiaceae</taxon>
        <taxon>Marasmius</taxon>
    </lineage>
</organism>
<dbReference type="EMBL" id="JBAHYK010001446">
    <property type="protein sequence ID" value="KAL0567987.1"/>
    <property type="molecule type" value="Genomic_DNA"/>
</dbReference>
<evidence type="ECO:0000313" key="2">
    <source>
        <dbReference type="Proteomes" id="UP001465976"/>
    </source>
</evidence>
<gene>
    <name evidence="1" type="ORF">V5O48_014006</name>
</gene>
<proteinExistence type="predicted"/>
<protein>
    <submittedName>
        <fullName evidence="1">Uncharacterized protein</fullName>
    </submittedName>
</protein>
<dbReference type="Proteomes" id="UP001465976">
    <property type="component" value="Unassembled WGS sequence"/>
</dbReference>